<evidence type="ECO:0000313" key="4">
    <source>
        <dbReference type="Proteomes" id="UP000321408"/>
    </source>
</evidence>
<dbReference type="GeneID" id="41330538"/>
<name>A0A5B9DC29_9ARCH</name>
<dbReference type="Pfam" id="PF02517">
    <property type="entry name" value="Rce1-like"/>
    <property type="match status" value="1"/>
</dbReference>
<dbReference type="Proteomes" id="UP000321408">
    <property type="component" value="Chromosome"/>
</dbReference>
<dbReference type="GO" id="GO:0004175">
    <property type="term" value="F:endopeptidase activity"/>
    <property type="evidence" value="ECO:0007669"/>
    <property type="project" value="UniProtKB-ARBA"/>
</dbReference>
<evidence type="ECO:0000256" key="1">
    <source>
        <dbReference type="SAM" id="Phobius"/>
    </source>
</evidence>
<feature type="transmembrane region" description="Helical" evidence="1">
    <location>
        <begin position="221"/>
        <end position="238"/>
    </location>
</feature>
<reference evidence="3 4" key="1">
    <citation type="journal article" date="2020" name="Nature">
        <title>Isolation of an archaeon at the prokaryote-eukaryote interface.</title>
        <authorList>
            <person name="Imachi H."/>
            <person name="Nobu M.K."/>
            <person name="Nakahara N."/>
            <person name="Morono Y."/>
            <person name="Ogawara M."/>
            <person name="Takaki Y."/>
            <person name="Takano Y."/>
            <person name="Uematsu K."/>
            <person name="Ikuta T."/>
            <person name="Ito M."/>
            <person name="Matsui Y."/>
            <person name="Miyazaki M."/>
            <person name="Murata K."/>
            <person name="Saito Y."/>
            <person name="Sakai S."/>
            <person name="Song C."/>
            <person name="Tasumi E."/>
            <person name="Yamanaka Y."/>
            <person name="Yamaguchi T."/>
            <person name="Kamagata Y."/>
            <person name="Tamaki H."/>
            <person name="Takai K."/>
        </authorList>
    </citation>
    <scope>NUCLEOTIDE SEQUENCE [LARGE SCALE GENOMIC DNA]</scope>
    <source>
        <strain evidence="3 4">MK-D1</strain>
    </source>
</reference>
<dbReference type="PANTHER" id="PTHR35797">
    <property type="entry name" value="PROTEASE-RELATED"/>
    <property type="match status" value="1"/>
</dbReference>
<feature type="transmembrane region" description="Helical" evidence="1">
    <location>
        <begin position="89"/>
        <end position="111"/>
    </location>
</feature>
<gene>
    <name evidence="3" type="ORF">DSAG12_02554</name>
</gene>
<sequence>MSEVKINNENHLFIFFLYTFIWSWLFWLPGVLNSQGVISIHEAIPFFCGIFASFGPSIIAIIIIFRYKKIEGVKNLLKRAWQWNFDKKWLIPTIFLGFITSSITLIIMIQIETFPAEYSMISPILQILMDFFMILFIGGPIAEEFGWRGYALDKIQKKYNALISSLILGFFWSLWHLPLSFISGTTQSNYPFYEFFLMNLILSVLYSWLYNNTKGSLSISILFHWMMNLSAATIHYWYTRIGRWIGFFTTIIIVVIIIIIWGPTKLSRSTKTP</sequence>
<feature type="transmembrane region" description="Helical" evidence="1">
    <location>
        <begin position="190"/>
        <end position="209"/>
    </location>
</feature>
<protein>
    <submittedName>
        <fullName evidence="3">CPBP family glutamic-type intramembrane protease</fullName>
    </submittedName>
</protein>
<dbReference type="PANTHER" id="PTHR35797:SF1">
    <property type="entry name" value="PROTEASE"/>
    <property type="match status" value="1"/>
</dbReference>
<dbReference type="GO" id="GO:0080120">
    <property type="term" value="P:CAAX-box protein maturation"/>
    <property type="evidence" value="ECO:0007669"/>
    <property type="project" value="UniProtKB-ARBA"/>
</dbReference>
<accession>A0A5B9DC29</accession>
<reference evidence="3 4" key="2">
    <citation type="journal article" date="2024" name="Int. J. Syst. Evol. Microbiol.">
        <title>Promethearchaeum syntrophicum gen. nov., sp. nov., an anaerobic, obligately syntrophic archaeon, the first isolate of the lineage 'Asgard' archaea, and proposal of the new archaeal phylum Promethearchaeota phyl. nov. and kingdom Promethearchaeati regn. nov.</title>
        <authorList>
            <person name="Imachi H."/>
            <person name="Nobu M.K."/>
            <person name="Kato S."/>
            <person name="Takaki Y."/>
            <person name="Miyazaki M."/>
            <person name="Miyata M."/>
            <person name="Ogawara M."/>
            <person name="Saito Y."/>
            <person name="Sakai S."/>
            <person name="Tahara Y.O."/>
            <person name="Takano Y."/>
            <person name="Tasumi E."/>
            <person name="Uematsu K."/>
            <person name="Yoshimura T."/>
            <person name="Itoh T."/>
            <person name="Ohkuma M."/>
            <person name="Takai K."/>
        </authorList>
    </citation>
    <scope>NUCLEOTIDE SEQUENCE [LARGE SCALE GENOMIC DNA]</scope>
    <source>
        <strain evidence="3 4">MK-D1</strain>
    </source>
</reference>
<keyword evidence="3" id="KW-0378">Hydrolase</keyword>
<dbReference type="InterPro" id="IPR042150">
    <property type="entry name" value="MmRce1-like"/>
</dbReference>
<dbReference type="OrthoDB" id="28575at2157"/>
<evidence type="ECO:0000259" key="2">
    <source>
        <dbReference type="Pfam" id="PF02517"/>
    </source>
</evidence>
<keyword evidence="3" id="KW-0645">Protease</keyword>
<evidence type="ECO:0000313" key="3">
    <source>
        <dbReference type="EMBL" id="QEE16724.1"/>
    </source>
</evidence>
<dbReference type="AlphaFoldDB" id="A0A5B9DC29"/>
<keyword evidence="1" id="KW-1133">Transmembrane helix</keyword>
<feature type="domain" description="CAAX prenyl protease 2/Lysostaphin resistance protein A-like" evidence="2">
    <location>
        <begin position="131"/>
        <end position="229"/>
    </location>
</feature>
<dbReference type="InterPro" id="IPR003675">
    <property type="entry name" value="Rce1/LyrA-like_dom"/>
</dbReference>
<feature type="transmembrane region" description="Helical" evidence="1">
    <location>
        <begin position="123"/>
        <end position="147"/>
    </location>
</feature>
<dbReference type="KEGG" id="psyt:DSAG12_02554"/>
<feature type="transmembrane region" description="Helical" evidence="1">
    <location>
        <begin position="44"/>
        <end position="68"/>
    </location>
</feature>
<feature type="transmembrane region" description="Helical" evidence="1">
    <location>
        <begin position="159"/>
        <end position="178"/>
    </location>
</feature>
<dbReference type="RefSeq" id="WP_147663657.1">
    <property type="nucleotide sequence ID" value="NZ_CP042905.2"/>
</dbReference>
<proteinExistence type="predicted"/>
<feature type="transmembrane region" description="Helical" evidence="1">
    <location>
        <begin position="244"/>
        <end position="262"/>
    </location>
</feature>
<keyword evidence="1" id="KW-0472">Membrane</keyword>
<keyword evidence="4" id="KW-1185">Reference proteome</keyword>
<dbReference type="EMBL" id="CP042905">
    <property type="protein sequence ID" value="QEE16724.1"/>
    <property type="molecule type" value="Genomic_DNA"/>
</dbReference>
<keyword evidence="1" id="KW-0812">Transmembrane</keyword>
<dbReference type="GO" id="GO:0006508">
    <property type="term" value="P:proteolysis"/>
    <property type="evidence" value="ECO:0007669"/>
    <property type="project" value="UniProtKB-KW"/>
</dbReference>
<organism evidence="3 4">
    <name type="scientific">Promethearchaeum syntrophicum</name>
    <dbReference type="NCBI Taxonomy" id="2594042"/>
    <lineage>
        <taxon>Archaea</taxon>
        <taxon>Promethearchaeati</taxon>
        <taxon>Promethearchaeota</taxon>
        <taxon>Promethearchaeia</taxon>
        <taxon>Promethearchaeales</taxon>
        <taxon>Promethearchaeaceae</taxon>
        <taxon>Promethearchaeum</taxon>
    </lineage>
</organism>
<feature type="transmembrane region" description="Helical" evidence="1">
    <location>
        <begin position="12"/>
        <end position="32"/>
    </location>
</feature>